<dbReference type="RefSeq" id="WP_054773203.1">
    <property type="nucleotide sequence ID" value="NZ_AP019782.1"/>
</dbReference>
<reference evidence="5" key="1">
    <citation type="submission" date="2019-06" db="EMBL/GenBank/DDBJ databases">
        <title>Complete genome sequence of Methylogaea oryzae strain JCM16910.</title>
        <authorList>
            <person name="Asakawa S."/>
        </authorList>
    </citation>
    <scope>NUCLEOTIDE SEQUENCE</scope>
    <source>
        <strain evidence="5">E10</strain>
    </source>
</reference>
<dbReference type="GO" id="GO:0046872">
    <property type="term" value="F:metal ion binding"/>
    <property type="evidence" value="ECO:0007669"/>
    <property type="project" value="UniProtKB-KW"/>
</dbReference>
<evidence type="ECO:0000256" key="3">
    <source>
        <dbReference type="ARBA" id="ARBA00023004"/>
    </source>
</evidence>
<dbReference type="NCBIfam" id="NF033749">
    <property type="entry name" value="bact_hemeryth"/>
    <property type="match status" value="1"/>
</dbReference>
<dbReference type="Proteomes" id="UP000824988">
    <property type="component" value="Chromosome"/>
</dbReference>
<sequence length="151" mass="17127">MADHDPIIWDNTLVTGIDIIDEQHRILVNTLNDANAKLTTDVGAAFLEQITHDLLGYALYHFETEEELMHEYGYGQDHPGDADTHTRQHREFSAKVVAARESLKKGQPISRTELLAFLNGWLVNHILNTDKQLAAFLLASAQYRQKHAHTD</sequence>
<keyword evidence="6" id="KW-1185">Reference proteome</keyword>
<proteinExistence type="inferred from homology"/>
<evidence type="ECO:0000259" key="4">
    <source>
        <dbReference type="Pfam" id="PF01814"/>
    </source>
</evidence>
<dbReference type="SUPFAM" id="SSF47188">
    <property type="entry name" value="Hemerythrin-like"/>
    <property type="match status" value="1"/>
</dbReference>
<organism evidence="5 6">
    <name type="scientific">Methylogaea oryzae</name>
    <dbReference type="NCBI Taxonomy" id="1295382"/>
    <lineage>
        <taxon>Bacteria</taxon>
        <taxon>Pseudomonadati</taxon>
        <taxon>Pseudomonadota</taxon>
        <taxon>Gammaproteobacteria</taxon>
        <taxon>Methylococcales</taxon>
        <taxon>Methylococcaceae</taxon>
        <taxon>Methylogaea</taxon>
    </lineage>
</organism>
<dbReference type="InterPro" id="IPR012312">
    <property type="entry name" value="Hemerythrin-like"/>
</dbReference>
<feature type="domain" description="Hemerythrin-like" evidence="4">
    <location>
        <begin position="15"/>
        <end position="136"/>
    </location>
</feature>
<accession>A0A8D4VLB1</accession>
<evidence type="ECO:0000313" key="5">
    <source>
        <dbReference type="EMBL" id="BBL69890.1"/>
    </source>
</evidence>
<keyword evidence="3" id="KW-0408">Iron</keyword>
<keyword evidence="2" id="KW-0479">Metal-binding</keyword>
<dbReference type="InterPro" id="IPR035938">
    <property type="entry name" value="Hemerythrin-like_sf"/>
</dbReference>
<dbReference type="KEGG" id="moz:MoryE10_04960"/>
<dbReference type="AlphaFoldDB" id="A0A8D4VLB1"/>
<dbReference type="PANTHER" id="PTHR37164:SF1">
    <property type="entry name" value="BACTERIOHEMERYTHRIN"/>
    <property type="match status" value="1"/>
</dbReference>
<dbReference type="Pfam" id="PF01814">
    <property type="entry name" value="Hemerythrin"/>
    <property type="match status" value="1"/>
</dbReference>
<gene>
    <name evidence="5" type="ORF">MoryE10_04960</name>
</gene>
<dbReference type="InterPro" id="IPR012827">
    <property type="entry name" value="Hemerythrin_metal-bd"/>
</dbReference>
<comment type="similarity">
    <text evidence="1">Belongs to the hemerythrin family.</text>
</comment>
<evidence type="ECO:0000256" key="2">
    <source>
        <dbReference type="ARBA" id="ARBA00022723"/>
    </source>
</evidence>
<protein>
    <recommendedName>
        <fullName evidence="4">Hemerythrin-like domain-containing protein</fullName>
    </recommendedName>
</protein>
<dbReference type="EMBL" id="AP019782">
    <property type="protein sequence ID" value="BBL69890.1"/>
    <property type="molecule type" value="Genomic_DNA"/>
</dbReference>
<dbReference type="CDD" id="cd12107">
    <property type="entry name" value="Hemerythrin"/>
    <property type="match status" value="1"/>
</dbReference>
<name>A0A8D4VLB1_9GAMM</name>
<dbReference type="Gene3D" id="1.20.120.50">
    <property type="entry name" value="Hemerythrin-like"/>
    <property type="match status" value="1"/>
</dbReference>
<evidence type="ECO:0000256" key="1">
    <source>
        <dbReference type="ARBA" id="ARBA00010587"/>
    </source>
</evidence>
<dbReference type="InterPro" id="IPR050669">
    <property type="entry name" value="Hemerythrin"/>
</dbReference>
<dbReference type="NCBIfam" id="TIGR02481">
    <property type="entry name" value="hemeryth_dom"/>
    <property type="match status" value="1"/>
</dbReference>
<dbReference type="PANTHER" id="PTHR37164">
    <property type="entry name" value="BACTERIOHEMERYTHRIN"/>
    <property type="match status" value="1"/>
</dbReference>
<evidence type="ECO:0000313" key="6">
    <source>
        <dbReference type="Proteomes" id="UP000824988"/>
    </source>
</evidence>